<accession>A0A9K3PE73</accession>
<dbReference type="OrthoDB" id="43380at2759"/>
<name>A0A9K3PE73_9STRA</name>
<feature type="compositionally biased region" description="Polar residues" evidence="2">
    <location>
        <begin position="16"/>
        <end position="35"/>
    </location>
</feature>
<dbReference type="EMBL" id="JAGRRH010000023">
    <property type="protein sequence ID" value="KAG7344173.1"/>
    <property type="molecule type" value="Genomic_DNA"/>
</dbReference>
<feature type="compositionally biased region" description="Low complexity" evidence="2">
    <location>
        <begin position="548"/>
        <end position="561"/>
    </location>
</feature>
<evidence type="ECO:0000313" key="4">
    <source>
        <dbReference type="Proteomes" id="UP000693970"/>
    </source>
</evidence>
<proteinExistence type="predicted"/>
<dbReference type="Proteomes" id="UP000693970">
    <property type="component" value="Unassembled WGS sequence"/>
</dbReference>
<keyword evidence="1" id="KW-0175">Coiled coil</keyword>
<feature type="coiled-coil region" evidence="1">
    <location>
        <begin position="40"/>
        <end position="81"/>
    </location>
</feature>
<sequence length="585" mass="65623">MTDVPDIPVIAAAAASYTSDYQSEDSSSPTIENNRRSSFLEQEEGVLRDVLEELDRERHKRAELEAQVRVLQEELHSQRRKNSKSTKTSVRDYTQIVTERDGYKEILDALTQDRPAFATAIQQENKVSTQPNNNNTNATTLPIHIIRLLEVMPWDSRAQQYIFGLEQLYEWQIYGADKKWKGKDLRQFPTFFKTLPIVVPTPGKTVNEIPKSSLPFGGIAPPKQCVLTNVEVNTILNIDQGYPLPEDGGGWTWVGPWRVEKNTHTDEQGWMYSNDVQVLADPKTYYNEFRLPQKGQPNIMKRRRKWTRLRVLIDYPYASNMTREYLKMVAEKATLEVNVDKLSGQLVETKMVLTTMEAENLAFQERTNARIKELERDLADKNKILGLVEHGAGLNLLGATDSSRSIGSVGSETSDSKKIDQVADIRSAVTQWVTERVEKVHQKQRHNSKGDDSLEALTEELNAVIDGSPGDTGMTASVDSAIKTTPKNSTIDPKQQLFESLRDKGTGLFEVLKQKGGQELDKIKHGGGGLPWHRKSLGTHSRDNSQDTTGTNVNGTSNGTVHGKVAKLETLESENTAESTSEETN</sequence>
<comment type="caution">
    <text evidence="3">The sequence shown here is derived from an EMBL/GenBank/DDBJ whole genome shotgun (WGS) entry which is preliminary data.</text>
</comment>
<dbReference type="AlphaFoldDB" id="A0A9K3PE73"/>
<evidence type="ECO:0000256" key="2">
    <source>
        <dbReference type="SAM" id="MobiDB-lite"/>
    </source>
</evidence>
<feature type="region of interest" description="Disordered" evidence="2">
    <location>
        <begin position="15"/>
        <end position="35"/>
    </location>
</feature>
<reference evidence="3" key="1">
    <citation type="journal article" date="2021" name="Sci. Rep.">
        <title>Diploid genomic architecture of Nitzschia inconspicua, an elite biomass production diatom.</title>
        <authorList>
            <person name="Oliver A."/>
            <person name="Podell S."/>
            <person name="Pinowska A."/>
            <person name="Traller J.C."/>
            <person name="Smith S.R."/>
            <person name="McClure R."/>
            <person name="Beliaev A."/>
            <person name="Bohutskyi P."/>
            <person name="Hill E.A."/>
            <person name="Rabines A."/>
            <person name="Zheng H."/>
            <person name="Allen L.Z."/>
            <person name="Kuo A."/>
            <person name="Grigoriev I.V."/>
            <person name="Allen A.E."/>
            <person name="Hazlebeck D."/>
            <person name="Allen E.E."/>
        </authorList>
    </citation>
    <scope>NUCLEOTIDE SEQUENCE</scope>
    <source>
        <strain evidence="3">Hildebrandi</strain>
    </source>
</reference>
<gene>
    <name evidence="3" type="ORF">IV203_022181</name>
</gene>
<evidence type="ECO:0000313" key="3">
    <source>
        <dbReference type="EMBL" id="KAG7344173.1"/>
    </source>
</evidence>
<feature type="region of interest" description="Disordered" evidence="2">
    <location>
        <begin position="520"/>
        <end position="585"/>
    </location>
</feature>
<protein>
    <submittedName>
        <fullName evidence="3">Uncharacterized protein</fullName>
    </submittedName>
</protein>
<keyword evidence="4" id="KW-1185">Reference proteome</keyword>
<organism evidence="3 4">
    <name type="scientific">Nitzschia inconspicua</name>
    <dbReference type="NCBI Taxonomy" id="303405"/>
    <lineage>
        <taxon>Eukaryota</taxon>
        <taxon>Sar</taxon>
        <taxon>Stramenopiles</taxon>
        <taxon>Ochrophyta</taxon>
        <taxon>Bacillariophyta</taxon>
        <taxon>Bacillariophyceae</taxon>
        <taxon>Bacillariophycidae</taxon>
        <taxon>Bacillariales</taxon>
        <taxon>Bacillariaceae</taxon>
        <taxon>Nitzschia</taxon>
    </lineage>
</organism>
<evidence type="ECO:0000256" key="1">
    <source>
        <dbReference type="SAM" id="Coils"/>
    </source>
</evidence>
<reference evidence="3" key="2">
    <citation type="submission" date="2021-04" db="EMBL/GenBank/DDBJ databases">
        <authorList>
            <person name="Podell S."/>
        </authorList>
    </citation>
    <scope>NUCLEOTIDE SEQUENCE</scope>
    <source>
        <strain evidence="3">Hildebrandi</strain>
    </source>
</reference>